<dbReference type="OrthoDB" id="9810303at2"/>
<keyword evidence="6" id="KW-1185">Reference proteome</keyword>
<evidence type="ECO:0000259" key="4">
    <source>
        <dbReference type="Pfam" id="PF00535"/>
    </source>
</evidence>
<dbReference type="Pfam" id="PF00535">
    <property type="entry name" value="Glycos_transf_2"/>
    <property type="match status" value="1"/>
</dbReference>
<dbReference type="InterPro" id="IPR001173">
    <property type="entry name" value="Glyco_trans_2-like"/>
</dbReference>
<dbReference type="InterPro" id="IPR039528">
    <property type="entry name" value="DPM1-like"/>
</dbReference>
<dbReference type="eggNOG" id="COG0463">
    <property type="taxonomic scope" value="Bacteria"/>
</dbReference>
<evidence type="ECO:0000256" key="3">
    <source>
        <dbReference type="ARBA" id="ARBA00022679"/>
    </source>
</evidence>
<keyword evidence="2" id="KW-0328">Glycosyltransferase</keyword>
<accession>E8V5R9</accession>
<dbReference type="KEGG" id="tsa:AciPR4_1872"/>
<proteinExistence type="inferred from homology"/>
<reference evidence="5 6" key="1">
    <citation type="journal article" date="2012" name="Stand. Genomic Sci.">
        <title>Complete genome sequence of Terriglobus saanensis type strain SP1PR4(T), an Acidobacteria from tundra soil.</title>
        <authorList>
            <person name="Rawat S.R."/>
            <person name="Mannisto M.K."/>
            <person name="Starovoytov V."/>
            <person name="Goodwin L."/>
            <person name="Nolan M."/>
            <person name="Hauser L."/>
            <person name="Land M."/>
            <person name="Davenport K.W."/>
            <person name="Woyke T."/>
            <person name="Haggblom M.M."/>
        </authorList>
    </citation>
    <scope>NUCLEOTIDE SEQUENCE</scope>
    <source>
        <strain evidence="6">ATCC BAA-1853 / DSM 23119 / SP1PR4</strain>
    </source>
</reference>
<dbReference type="HOGENOM" id="CLU_033536_7_4_0"/>
<name>E8V5R9_TERSS</name>
<dbReference type="Proteomes" id="UP000006844">
    <property type="component" value="Chromosome"/>
</dbReference>
<protein>
    <submittedName>
        <fullName evidence="5">Glycosyl transferase family 2</fullName>
    </submittedName>
</protein>
<dbReference type="RefSeq" id="WP_013568411.1">
    <property type="nucleotide sequence ID" value="NC_014963.1"/>
</dbReference>
<organism evidence="5 6">
    <name type="scientific">Terriglobus saanensis (strain ATCC BAA-1853 / DSM 23119 / SP1PR4)</name>
    <dbReference type="NCBI Taxonomy" id="401053"/>
    <lineage>
        <taxon>Bacteria</taxon>
        <taxon>Pseudomonadati</taxon>
        <taxon>Acidobacteriota</taxon>
        <taxon>Terriglobia</taxon>
        <taxon>Terriglobales</taxon>
        <taxon>Acidobacteriaceae</taxon>
        <taxon>Terriglobus</taxon>
    </lineage>
</organism>
<evidence type="ECO:0000313" key="5">
    <source>
        <dbReference type="EMBL" id="ADV82678.1"/>
    </source>
</evidence>
<dbReference type="SUPFAM" id="SSF53448">
    <property type="entry name" value="Nucleotide-diphospho-sugar transferases"/>
    <property type="match status" value="1"/>
</dbReference>
<evidence type="ECO:0000256" key="1">
    <source>
        <dbReference type="ARBA" id="ARBA00006739"/>
    </source>
</evidence>
<feature type="domain" description="Glycosyltransferase 2-like" evidence="4">
    <location>
        <begin position="8"/>
        <end position="162"/>
    </location>
</feature>
<dbReference type="InterPro" id="IPR029044">
    <property type="entry name" value="Nucleotide-diphossugar_trans"/>
</dbReference>
<dbReference type="GO" id="GO:0004582">
    <property type="term" value="F:dolichyl-phosphate beta-D-mannosyltransferase activity"/>
    <property type="evidence" value="ECO:0007669"/>
    <property type="project" value="InterPro"/>
</dbReference>
<dbReference type="PANTHER" id="PTHR43398:SF1">
    <property type="entry name" value="DOLICHOL-PHOSPHATE MANNOSYLTRANSFERASE SUBUNIT 1"/>
    <property type="match status" value="1"/>
</dbReference>
<dbReference type="STRING" id="401053.AciPR4_1872"/>
<dbReference type="Gene3D" id="3.90.550.10">
    <property type="entry name" value="Spore Coat Polysaccharide Biosynthesis Protein SpsA, Chain A"/>
    <property type="match status" value="1"/>
</dbReference>
<sequence length="242" mass="27066">MSEPCELSIVMPAYREAESLKTLLPVLVLAARALSPDVEIIVSDARLPLDDTAEVCSVHGVRHLHRTGGDTYGDAVRSGITASKGTFVILMDSDGSHNPKELFKLWAKRESYDIVIGSRYIKGGNTENPAILIFMSRMLNHAYRLAFKLNVYDVSNSLRLYKGAQLRPLRLVSDNFDIVEEILIRLIYGVSKATVTEVPVTFEQRKAGESKRNLPKFLLSYLSSMKKMQSFRAEETARDKGV</sequence>
<keyword evidence="3 5" id="KW-0808">Transferase</keyword>
<gene>
    <name evidence="5" type="ordered locus">AciPR4_1872</name>
</gene>
<dbReference type="AlphaFoldDB" id="E8V5R9"/>
<comment type="similarity">
    <text evidence="1">Belongs to the glycosyltransferase 2 family.</text>
</comment>
<dbReference type="EMBL" id="CP002467">
    <property type="protein sequence ID" value="ADV82678.1"/>
    <property type="molecule type" value="Genomic_DNA"/>
</dbReference>
<dbReference type="PANTHER" id="PTHR43398">
    <property type="entry name" value="DOLICHOL-PHOSPHATE MANNOSYLTRANSFERASE SUBUNIT 1"/>
    <property type="match status" value="1"/>
</dbReference>
<evidence type="ECO:0000256" key="2">
    <source>
        <dbReference type="ARBA" id="ARBA00022676"/>
    </source>
</evidence>
<evidence type="ECO:0000313" key="6">
    <source>
        <dbReference type="Proteomes" id="UP000006844"/>
    </source>
</evidence>